<dbReference type="AlphaFoldDB" id="A0A921MFV6"/>
<evidence type="ECO:0000256" key="1">
    <source>
        <dbReference type="SAM" id="Phobius"/>
    </source>
</evidence>
<proteinExistence type="predicted"/>
<dbReference type="Proteomes" id="UP000784435">
    <property type="component" value="Unassembled WGS sequence"/>
</dbReference>
<reference evidence="2" key="1">
    <citation type="journal article" date="2021" name="PeerJ">
        <title>Extensive microbial diversity within the chicken gut microbiome revealed by metagenomics and culture.</title>
        <authorList>
            <person name="Gilroy R."/>
            <person name="Ravi A."/>
            <person name="Getino M."/>
            <person name="Pursley I."/>
            <person name="Horton D.L."/>
            <person name="Alikhan N.F."/>
            <person name="Baker D."/>
            <person name="Gharbi K."/>
            <person name="Hall N."/>
            <person name="Watson M."/>
            <person name="Adriaenssens E.M."/>
            <person name="Foster-Nyarko E."/>
            <person name="Jarju S."/>
            <person name="Secka A."/>
            <person name="Antonio M."/>
            <person name="Oren A."/>
            <person name="Chaudhuri R.R."/>
            <person name="La Ragione R."/>
            <person name="Hildebrand F."/>
            <person name="Pallen M.J."/>
        </authorList>
    </citation>
    <scope>NUCLEOTIDE SEQUENCE</scope>
    <source>
        <strain evidence="2">ChiGjej5B5-7349</strain>
    </source>
</reference>
<protein>
    <submittedName>
        <fullName evidence="2">Uncharacterized protein</fullName>
    </submittedName>
</protein>
<evidence type="ECO:0000313" key="2">
    <source>
        <dbReference type="EMBL" id="HJG80986.1"/>
    </source>
</evidence>
<sequence>MGATPKERNEHRLEAIERDGLLVIGRARTGSLVWRVVGSMLFGLLGLTALVLGADGFVAVCGVVMVICFGIILPIVNIRKHRQDHSLELTPEAFTLVRRVGRTAETVHRVSWSNVVSVGTVRFGNQPEALNIPSVVVLGASGVGRRPLVRTTFRREIRGERVTLNQPLAIGRWELVDLLTEAHRRFDPKPDTR</sequence>
<comment type="caution">
    <text evidence="2">The sequence shown here is derived from an EMBL/GenBank/DDBJ whole genome shotgun (WGS) entry which is preliminary data.</text>
</comment>
<reference evidence="2" key="2">
    <citation type="submission" date="2021-09" db="EMBL/GenBank/DDBJ databases">
        <authorList>
            <person name="Gilroy R."/>
        </authorList>
    </citation>
    <scope>NUCLEOTIDE SEQUENCE</scope>
    <source>
        <strain evidence="2">ChiGjej5B5-7349</strain>
    </source>
</reference>
<keyword evidence="1" id="KW-1133">Transmembrane helix</keyword>
<organism evidence="2 3">
    <name type="scientific">Brevibacterium senegalense</name>
    <dbReference type="NCBI Taxonomy" id="1033736"/>
    <lineage>
        <taxon>Bacteria</taxon>
        <taxon>Bacillati</taxon>
        <taxon>Actinomycetota</taxon>
        <taxon>Actinomycetes</taxon>
        <taxon>Micrococcales</taxon>
        <taxon>Brevibacteriaceae</taxon>
        <taxon>Brevibacterium</taxon>
    </lineage>
</organism>
<evidence type="ECO:0000313" key="3">
    <source>
        <dbReference type="Proteomes" id="UP000784435"/>
    </source>
</evidence>
<feature type="transmembrane region" description="Helical" evidence="1">
    <location>
        <begin position="57"/>
        <end position="76"/>
    </location>
</feature>
<name>A0A921MFV6_9MICO</name>
<keyword evidence="1" id="KW-0472">Membrane</keyword>
<dbReference type="EMBL" id="DYUK01000245">
    <property type="protein sequence ID" value="HJG80986.1"/>
    <property type="molecule type" value="Genomic_DNA"/>
</dbReference>
<gene>
    <name evidence="2" type="ORF">K8V08_11300</name>
</gene>
<feature type="transmembrane region" description="Helical" evidence="1">
    <location>
        <begin position="32"/>
        <end position="51"/>
    </location>
</feature>
<accession>A0A921MFV6</accession>
<keyword evidence="1" id="KW-0812">Transmembrane</keyword>